<evidence type="ECO:0000256" key="5">
    <source>
        <dbReference type="ARBA" id="ARBA00022989"/>
    </source>
</evidence>
<comment type="function">
    <text evidence="7">Mechanosensitive channel that participates in the regulation of osmotic pressure changes within the cell, opening in response to stretch forces in the membrane lipid bilayer, without the need for other proteins. Contributes to normal resistance to hypoosmotic shock. Forms an ion channel of 1.0 nanosiemens conductance with a slight preference for anions.</text>
</comment>
<dbReference type="AlphaFoldDB" id="A0A1Y1SJN8"/>
<protein>
    <recommendedName>
        <fullName evidence="7">Small-conductance mechanosensitive channel</fullName>
    </recommendedName>
</protein>
<evidence type="ECO:0000259" key="9">
    <source>
        <dbReference type="Pfam" id="PF21082"/>
    </source>
</evidence>
<name>A0A1Y1SJN8_9GAMM</name>
<comment type="caution">
    <text evidence="10">The sequence shown here is derived from an EMBL/GenBank/DDBJ whole genome shotgun (WGS) entry which is preliminary data.</text>
</comment>
<keyword evidence="5 7" id="KW-1133">Transmembrane helix</keyword>
<dbReference type="GO" id="GO:0005886">
    <property type="term" value="C:plasma membrane"/>
    <property type="evidence" value="ECO:0007669"/>
    <property type="project" value="UniProtKB-SubCell"/>
</dbReference>
<dbReference type="PANTHER" id="PTHR30221">
    <property type="entry name" value="SMALL-CONDUCTANCE MECHANOSENSITIVE CHANNEL"/>
    <property type="match status" value="1"/>
</dbReference>
<comment type="caution">
    <text evidence="7">Lacks conserved residue(s) required for the propagation of feature annotation.</text>
</comment>
<dbReference type="SUPFAM" id="SSF82861">
    <property type="entry name" value="Mechanosensitive channel protein MscS (YggB), transmembrane region"/>
    <property type="match status" value="1"/>
</dbReference>
<evidence type="ECO:0000256" key="7">
    <source>
        <dbReference type="RuleBase" id="RU369025"/>
    </source>
</evidence>
<dbReference type="Pfam" id="PF21082">
    <property type="entry name" value="MS_channel_3rd"/>
    <property type="match status" value="1"/>
</dbReference>
<dbReference type="Gene3D" id="2.30.30.60">
    <property type="match status" value="1"/>
</dbReference>
<evidence type="ECO:0000256" key="6">
    <source>
        <dbReference type="ARBA" id="ARBA00023136"/>
    </source>
</evidence>
<comment type="subunit">
    <text evidence="7">Homoheptamer.</text>
</comment>
<dbReference type="InterPro" id="IPR049278">
    <property type="entry name" value="MS_channel_C"/>
</dbReference>
<evidence type="ECO:0000313" key="10">
    <source>
        <dbReference type="EMBL" id="ORE89419.1"/>
    </source>
</evidence>
<dbReference type="InterPro" id="IPR023408">
    <property type="entry name" value="MscS_beta-dom_sf"/>
</dbReference>
<keyword evidence="7" id="KW-0813">Transport</keyword>
<dbReference type="Gene3D" id="1.10.287.1260">
    <property type="match status" value="1"/>
</dbReference>
<evidence type="ECO:0000256" key="1">
    <source>
        <dbReference type="ARBA" id="ARBA00004651"/>
    </source>
</evidence>
<evidence type="ECO:0000256" key="2">
    <source>
        <dbReference type="ARBA" id="ARBA00008017"/>
    </source>
</evidence>
<feature type="transmembrane region" description="Helical" evidence="7">
    <location>
        <begin position="20"/>
        <end position="38"/>
    </location>
</feature>
<dbReference type="STRING" id="1317117.ATO7_06050"/>
<sequence length="274" mass="29665">MDSLINPELMTQLSEGAQAMGLKLLAALATFIIGRWIAKLIVAGIKKALMRGKADPTLAGFLGNVAYGLLMAVVVIAALGELGVSTTSAAALLGGAGVAIGLSLKDQLSSFAAGVMLIMFRPFRVGDYIEAGGTAGTVEQIKIVATVLKTPNNQEITVPNHEIWGSNIINYSIRPTRRIDLPVGISYDADFRKAKDILKDIAENDERVLSDPAPWLGVTELADSAVIISYRTWVNTPDYWQTRSDLIEQIKLRFDQNDIGIPYPQMDVHLQQNS</sequence>
<gene>
    <name evidence="10" type="ORF">ATO7_06050</name>
</gene>
<dbReference type="RefSeq" id="WP_146680166.1">
    <property type="nucleotide sequence ID" value="NZ_AQQV01000001.1"/>
</dbReference>
<dbReference type="InterPro" id="IPR006685">
    <property type="entry name" value="MscS_channel_2nd"/>
</dbReference>
<keyword evidence="6 7" id="KW-0472">Membrane</keyword>
<feature type="domain" description="Mechanosensitive ion channel MscS" evidence="8">
    <location>
        <begin position="108"/>
        <end position="172"/>
    </location>
</feature>
<keyword evidence="7" id="KW-0407">Ion channel</keyword>
<evidence type="ECO:0000313" key="11">
    <source>
        <dbReference type="Proteomes" id="UP000192342"/>
    </source>
</evidence>
<keyword evidence="4 7" id="KW-0812">Transmembrane</keyword>
<dbReference type="SUPFAM" id="SSF82689">
    <property type="entry name" value="Mechanosensitive channel protein MscS (YggB), C-terminal domain"/>
    <property type="match status" value="1"/>
</dbReference>
<dbReference type="OrthoDB" id="9799209at2"/>
<dbReference type="InterPro" id="IPR011066">
    <property type="entry name" value="MscS_channel_C_sf"/>
</dbReference>
<dbReference type="Gene3D" id="3.30.70.100">
    <property type="match status" value="1"/>
</dbReference>
<keyword evidence="11" id="KW-1185">Reference proteome</keyword>
<evidence type="ECO:0000256" key="4">
    <source>
        <dbReference type="ARBA" id="ARBA00022692"/>
    </source>
</evidence>
<accession>A0A1Y1SJN8</accession>
<dbReference type="PANTHER" id="PTHR30221:SF1">
    <property type="entry name" value="SMALL-CONDUCTANCE MECHANOSENSITIVE CHANNEL"/>
    <property type="match status" value="1"/>
</dbReference>
<dbReference type="Pfam" id="PF00924">
    <property type="entry name" value="MS_channel_2nd"/>
    <property type="match status" value="1"/>
</dbReference>
<dbReference type="SUPFAM" id="SSF50182">
    <property type="entry name" value="Sm-like ribonucleoproteins"/>
    <property type="match status" value="1"/>
</dbReference>
<keyword evidence="7" id="KW-0406">Ion transport</keyword>
<dbReference type="Proteomes" id="UP000192342">
    <property type="component" value="Unassembled WGS sequence"/>
</dbReference>
<feature type="domain" description="Mechanosensitive ion channel MscS C-terminal" evidence="9">
    <location>
        <begin position="180"/>
        <end position="261"/>
    </location>
</feature>
<evidence type="ECO:0000256" key="3">
    <source>
        <dbReference type="ARBA" id="ARBA00022475"/>
    </source>
</evidence>
<keyword evidence="3" id="KW-1003">Cell membrane</keyword>
<dbReference type="InterPro" id="IPR045275">
    <property type="entry name" value="MscS_archaea/bacteria_type"/>
</dbReference>
<dbReference type="EMBL" id="AQQV01000001">
    <property type="protein sequence ID" value="ORE89419.1"/>
    <property type="molecule type" value="Genomic_DNA"/>
</dbReference>
<keyword evidence="7" id="KW-0997">Cell inner membrane</keyword>
<feature type="transmembrane region" description="Helical" evidence="7">
    <location>
        <begin position="58"/>
        <end position="80"/>
    </location>
</feature>
<dbReference type="GO" id="GO:0008381">
    <property type="term" value="F:mechanosensitive monoatomic ion channel activity"/>
    <property type="evidence" value="ECO:0007669"/>
    <property type="project" value="InterPro"/>
</dbReference>
<organism evidence="10 11">
    <name type="scientific">Oceanococcus atlanticus</name>
    <dbReference type="NCBI Taxonomy" id="1317117"/>
    <lineage>
        <taxon>Bacteria</taxon>
        <taxon>Pseudomonadati</taxon>
        <taxon>Pseudomonadota</taxon>
        <taxon>Gammaproteobacteria</taxon>
        <taxon>Chromatiales</taxon>
        <taxon>Oceanococcaceae</taxon>
        <taxon>Oceanococcus</taxon>
    </lineage>
</organism>
<evidence type="ECO:0000259" key="8">
    <source>
        <dbReference type="Pfam" id="PF00924"/>
    </source>
</evidence>
<reference evidence="10 11" key="1">
    <citation type="submission" date="2013-04" db="EMBL/GenBank/DDBJ databases">
        <title>Oceanococcus atlanticus 22II-S10r2 Genome Sequencing.</title>
        <authorList>
            <person name="Lai Q."/>
            <person name="Li G."/>
            <person name="Shao Z."/>
        </authorList>
    </citation>
    <scope>NUCLEOTIDE SEQUENCE [LARGE SCALE GENOMIC DNA]</scope>
    <source>
        <strain evidence="10 11">22II-S10r2</strain>
    </source>
</reference>
<dbReference type="InterPro" id="IPR010920">
    <property type="entry name" value="LSM_dom_sf"/>
</dbReference>
<comment type="similarity">
    <text evidence="2 7">Belongs to the MscS (TC 1.A.23) family.</text>
</comment>
<proteinExistence type="inferred from homology"/>
<comment type="subcellular location">
    <subcellularLocation>
        <location evidence="7">Cell inner membrane</location>
        <topology evidence="7">Multi-pass membrane protein</topology>
    </subcellularLocation>
    <subcellularLocation>
        <location evidence="1">Cell membrane</location>
        <topology evidence="1">Multi-pass membrane protein</topology>
    </subcellularLocation>
</comment>
<dbReference type="InterPro" id="IPR011014">
    <property type="entry name" value="MscS_channel_TM-2"/>
</dbReference>